<dbReference type="InterPro" id="IPR051044">
    <property type="entry name" value="MAG_DAG_Lipase"/>
</dbReference>
<feature type="chain" id="PRO_5047263004" evidence="1">
    <location>
        <begin position="21"/>
        <end position="345"/>
    </location>
</feature>
<reference evidence="3 4" key="1">
    <citation type="submission" date="2024-09" db="EMBL/GenBank/DDBJ databases">
        <authorList>
            <person name="Sun Q."/>
            <person name="Mori K."/>
        </authorList>
    </citation>
    <scope>NUCLEOTIDE SEQUENCE [LARGE SCALE GENOMIC DNA]</scope>
    <source>
        <strain evidence="3 4">KCTC 23315</strain>
    </source>
</reference>
<keyword evidence="4" id="KW-1185">Reference proteome</keyword>
<keyword evidence="1" id="KW-0732">Signal</keyword>
<feature type="signal peptide" evidence="1">
    <location>
        <begin position="1"/>
        <end position="20"/>
    </location>
</feature>
<evidence type="ECO:0000259" key="2">
    <source>
        <dbReference type="Pfam" id="PF12146"/>
    </source>
</evidence>
<dbReference type="InterPro" id="IPR022742">
    <property type="entry name" value="Hydrolase_4"/>
</dbReference>
<proteinExistence type="predicted"/>
<comment type="caution">
    <text evidence="3">The sequence shown here is derived from an EMBL/GenBank/DDBJ whole genome shotgun (WGS) entry which is preliminary data.</text>
</comment>
<dbReference type="SUPFAM" id="SSF53474">
    <property type="entry name" value="alpha/beta-Hydrolases"/>
    <property type="match status" value="1"/>
</dbReference>
<protein>
    <submittedName>
        <fullName evidence="3">Alpha/beta fold hydrolase</fullName>
    </submittedName>
</protein>
<feature type="domain" description="Serine aminopeptidase S33" evidence="2">
    <location>
        <begin position="64"/>
        <end position="323"/>
    </location>
</feature>
<sequence length="345" mass="38058">MFSKTLVAFALSVVAFQAVAVPETSLTTLYPTEIQTFWQQQVKTGSMMTVDGVALAYAYVVPAQPKYALLLVQGRTEAYQKYHELYFDLAAQGVAVFSLDHRGQGLSPRELEDPHKGHITDFTLYSQDQLQFIAEVVKAQTNLPLDLLAHSMGGAVAVQMLTQQPTLFRRAVLTSPMIAPNAKVAFSEQDGCYLAAAFEWTCPDCYAGFVSQPYPLDQAFADNILTSSKTRYQLFRDLYQQKPQLQLGGPTWSWLAQACDVAQQMPELAGQVKTPVLMLQSGAEHAVSNSAQQQFCQDLGPLCAEGKVQQFAGAKHEILFESDSHRDLALQKILAYLQASAVAQY</sequence>
<evidence type="ECO:0000313" key="4">
    <source>
        <dbReference type="Proteomes" id="UP001589813"/>
    </source>
</evidence>
<dbReference type="Proteomes" id="UP001589813">
    <property type="component" value="Unassembled WGS sequence"/>
</dbReference>
<name>A0ABV6BFX5_9GAMM</name>
<evidence type="ECO:0000313" key="3">
    <source>
        <dbReference type="EMBL" id="MFC0048413.1"/>
    </source>
</evidence>
<gene>
    <name evidence="3" type="ORF">ACFFJP_08940</name>
</gene>
<dbReference type="PANTHER" id="PTHR11614">
    <property type="entry name" value="PHOSPHOLIPASE-RELATED"/>
    <property type="match status" value="1"/>
</dbReference>
<evidence type="ECO:0000256" key="1">
    <source>
        <dbReference type="SAM" id="SignalP"/>
    </source>
</evidence>
<dbReference type="Gene3D" id="3.40.50.1820">
    <property type="entry name" value="alpha/beta hydrolase"/>
    <property type="match status" value="1"/>
</dbReference>
<dbReference type="EMBL" id="JBHLXP010000001">
    <property type="protein sequence ID" value="MFC0048413.1"/>
    <property type="molecule type" value="Genomic_DNA"/>
</dbReference>
<accession>A0ABV6BFX5</accession>
<dbReference type="Pfam" id="PF12146">
    <property type="entry name" value="Hydrolase_4"/>
    <property type="match status" value="1"/>
</dbReference>
<dbReference type="GO" id="GO:0016787">
    <property type="term" value="F:hydrolase activity"/>
    <property type="evidence" value="ECO:0007669"/>
    <property type="project" value="UniProtKB-KW"/>
</dbReference>
<dbReference type="RefSeq" id="WP_377242584.1">
    <property type="nucleotide sequence ID" value="NZ_JBHLXP010000001.1"/>
</dbReference>
<keyword evidence="3" id="KW-0378">Hydrolase</keyword>
<dbReference type="InterPro" id="IPR029058">
    <property type="entry name" value="AB_hydrolase_fold"/>
</dbReference>
<organism evidence="3 4">
    <name type="scientific">Rheinheimera tilapiae</name>
    <dbReference type="NCBI Taxonomy" id="875043"/>
    <lineage>
        <taxon>Bacteria</taxon>
        <taxon>Pseudomonadati</taxon>
        <taxon>Pseudomonadota</taxon>
        <taxon>Gammaproteobacteria</taxon>
        <taxon>Chromatiales</taxon>
        <taxon>Chromatiaceae</taxon>
        <taxon>Rheinheimera</taxon>
    </lineage>
</organism>